<gene>
    <name evidence="8" type="primary">mrkD</name>
    <name evidence="8" type="ORF">HHA01_26320</name>
</gene>
<dbReference type="InterPro" id="IPR050263">
    <property type="entry name" value="Bact_Fimbrial_Adh_Pro"/>
</dbReference>
<feature type="domain" description="Fimbrial-type adhesion" evidence="6">
    <location>
        <begin position="196"/>
        <end position="343"/>
    </location>
</feature>
<protein>
    <submittedName>
        <fullName evidence="8">Outer membrane usher protein</fullName>
    </submittedName>
</protein>
<dbReference type="PROSITE" id="PS51257">
    <property type="entry name" value="PROKAR_LIPOPROTEIN"/>
    <property type="match status" value="1"/>
</dbReference>
<evidence type="ECO:0000256" key="3">
    <source>
        <dbReference type="ARBA" id="ARBA00022729"/>
    </source>
</evidence>
<dbReference type="InterPro" id="IPR000259">
    <property type="entry name" value="Adhesion_dom_fimbrial"/>
</dbReference>
<dbReference type="SUPFAM" id="SSF49401">
    <property type="entry name" value="Bacterial adhesins"/>
    <property type="match status" value="1"/>
</dbReference>
<comment type="similarity">
    <text evidence="2">Belongs to the fimbrial protein family.</text>
</comment>
<evidence type="ECO:0000313" key="9">
    <source>
        <dbReference type="Proteomes" id="UP000319812"/>
    </source>
</evidence>
<dbReference type="InterPro" id="IPR036937">
    <property type="entry name" value="Adhesion_dom_fimbrial_sf"/>
</dbReference>
<feature type="signal peptide" evidence="5">
    <location>
        <begin position="1"/>
        <end position="27"/>
    </location>
</feature>
<dbReference type="OrthoDB" id="6052505at2"/>
<dbReference type="PANTHER" id="PTHR33420:SF3">
    <property type="entry name" value="FIMBRIAL SUBUNIT ELFA"/>
    <property type="match status" value="1"/>
</dbReference>
<dbReference type="AlphaFoldDB" id="A0A4Y4F4I1"/>
<feature type="chain" id="PRO_5021297272" evidence="5">
    <location>
        <begin position="28"/>
        <end position="344"/>
    </location>
</feature>
<dbReference type="RefSeq" id="WP_141321543.1">
    <property type="nucleotide sequence ID" value="NZ_BJOC01000043.1"/>
</dbReference>
<comment type="caution">
    <text evidence="8">The sequence shown here is derived from an EMBL/GenBank/DDBJ whole genome shotgun (WGS) entry which is preliminary data.</text>
</comment>
<accession>A0A4Y4F4I1</accession>
<evidence type="ECO:0000256" key="4">
    <source>
        <dbReference type="ARBA" id="ARBA00023263"/>
    </source>
</evidence>
<dbReference type="Gene3D" id="2.60.40.3310">
    <property type="match status" value="1"/>
</dbReference>
<keyword evidence="4" id="KW-0281">Fimbrium</keyword>
<evidence type="ECO:0000256" key="1">
    <source>
        <dbReference type="ARBA" id="ARBA00004561"/>
    </source>
</evidence>
<keyword evidence="3 5" id="KW-0732">Signal</keyword>
<sequence length="344" mass="37232">MSSHKVCRFAAAMMAFGSAFIPGHVWASCENEDPGFQAQSINMAVGRVIVPANSQVGDRLAVEQFPMRTNPPDGSYPVKCDGSGGNAIGVMLQGQPSGVGQDIYTTNVQGIGVRLSRQIDDYGEDGAFVRYPHNLYLTPNTNYRVSQGYFRVEIFKTAPQTGSGPLAPGQYTNYYTQSDGPSKPLLTSYLDANAITIVSPTCEINAGSRNIPVDFGQVPKSRFEGVGTTNTERTFDIGMQCNGPNYGEAFLDLRFEYTPHPEGPAGTIALEETNDAASGVGIQLLDRRDNSTIENMEAVEVGTLVPGDNGRILSLPLKARYYQTQANVEPGRTKATAEFVIEYR</sequence>
<proteinExistence type="inferred from homology"/>
<feature type="domain" description="MrkD-like receptor binding" evidence="7">
    <location>
        <begin position="41"/>
        <end position="193"/>
    </location>
</feature>
<dbReference type="GO" id="GO:0043709">
    <property type="term" value="P:cell adhesion involved in single-species biofilm formation"/>
    <property type="evidence" value="ECO:0007669"/>
    <property type="project" value="TreeGrafter"/>
</dbReference>
<dbReference type="Proteomes" id="UP000319812">
    <property type="component" value="Unassembled WGS sequence"/>
</dbReference>
<keyword evidence="9" id="KW-1185">Reference proteome</keyword>
<evidence type="ECO:0000256" key="2">
    <source>
        <dbReference type="ARBA" id="ARBA00006671"/>
    </source>
</evidence>
<dbReference type="GO" id="GO:0009289">
    <property type="term" value="C:pilus"/>
    <property type="evidence" value="ECO:0007669"/>
    <property type="project" value="UniProtKB-SubCell"/>
</dbReference>
<evidence type="ECO:0000256" key="5">
    <source>
        <dbReference type="SAM" id="SignalP"/>
    </source>
</evidence>
<dbReference type="Pfam" id="PF22003">
    <property type="entry name" value="MrkDrd"/>
    <property type="match status" value="1"/>
</dbReference>
<comment type="subcellular location">
    <subcellularLocation>
        <location evidence="1">Fimbrium</location>
    </subcellularLocation>
</comment>
<reference evidence="8 9" key="1">
    <citation type="submission" date="2019-06" db="EMBL/GenBank/DDBJ databases">
        <title>Whole genome shotgun sequence of Halomonas halmophila NBRC 15537.</title>
        <authorList>
            <person name="Hosoyama A."/>
            <person name="Uohara A."/>
            <person name="Ohji S."/>
            <person name="Ichikawa N."/>
        </authorList>
    </citation>
    <scope>NUCLEOTIDE SEQUENCE [LARGE SCALE GENOMIC DNA]</scope>
    <source>
        <strain evidence="8 9">NBRC 15537</strain>
    </source>
</reference>
<dbReference type="EMBL" id="BJOC01000043">
    <property type="protein sequence ID" value="GED23655.1"/>
    <property type="molecule type" value="Genomic_DNA"/>
</dbReference>
<dbReference type="Pfam" id="PF00419">
    <property type="entry name" value="Fimbrial"/>
    <property type="match status" value="1"/>
</dbReference>
<evidence type="ECO:0000313" key="8">
    <source>
        <dbReference type="EMBL" id="GED23655.1"/>
    </source>
</evidence>
<evidence type="ECO:0000259" key="6">
    <source>
        <dbReference type="Pfam" id="PF00419"/>
    </source>
</evidence>
<dbReference type="InterPro" id="IPR008966">
    <property type="entry name" value="Adhesion_dom_sf"/>
</dbReference>
<dbReference type="Gene3D" id="2.60.40.1090">
    <property type="entry name" value="Fimbrial-type adhesion domain"/>
    <property type="match status" value="1"/>
</dbReference>
<name>A0A4Y4F4I1_9GAMM</name>
<dbReference type="InterPro" id="IPR054160">
    <property type="entry name" value="MrkD_recept-bd"/>
</dbReference>
<organism evidence="8 9">
    <name type="scientific">Halomonas halmophila</name>
    <dbReference type="NCBI Taxonomy" id="252"/>
    <lineage>
        <taxon>Bacteria</taxon>
        <taxon>Pseudomonadati</taxon>
        <taxon>Pseudomonadota</taxon>
        <taxon>Gammaproteobacteria</taxon>
        <taxon>Oceanospirillales</taxon>
        <taxon>Halomonadaceae</taxon>
        <taxon>Halomonas</taxon>
    </lineage>
</organism>
<evidence type="ECO:0000259" key="7">
    <source>
        <dbReference type="Pfam" id="PF22003"/>
    </source>
</evidence>
<dbReference type="PANTHER" id="PTHR33420">
    <property type="entry name" value="FIMBRIAL SUBUNIT ELFA-RELATED"/>
    <property type="match status" value="1"/>
</dbReference>